<evidence type="ECO:0000313" key="4">
    <source>
        <dbReference type="Proteomes" id="UP001595075"/>
    </source>
</evidence>
<evidence type="ECO:0000313" key="3">
    <source>
        <dbReference type="EMBL" id="KAL2062511.1"/>
    </source>
</evidence>
<name>A0ABR4BZ41_9HELO</name>
<dbReference type="EMBL" id="JAZHXI010000017">
    <property type="protein sequence ID" value="KAL2062511.1"/>
    <property type="molecule type" value="Genomic_DNA"/>
</dbReference>
<keyword evidence="4" id="KW-1185">Reference proteome</keyword>
<sequence>MQTSNSSNPGHRRLVLCFDGTGNKFQGNESDTNIVKLFQMLDRRDPNQFHYYQPGIGTYSEGDHSKPQTYIAALRANLSAVVDQAVGTSFVDHVIAGYRFLMRYYQVNDAIYIFGFSRGAYTARFLSEMVHTIGLLSQGNEEMMQFAWETFSEFQQSRGDSNKSEKTQEQEQFMVKFKQTFCRQSVKIHFLGLFDCVNSVGQFEVPLSQKSFTYIPRSTADHVRHAVSIHERRLKFKPALFRMDHKDLSNDTVEMWFAGNHADVGGGWDLEENQQYLLSDTPLQWMVEELQKLPHTPQKLSLRYTTIRKYDKPASSKIQPSQTGRRDDNRTLEPHDMLAFGRGTAWLGVLVWWILELLPIFNRLELESGKWVPRHWPPNLGAPRDIPHGAEIHPSVYSLHRAGVLRDDQLPQTGGDNPHISPLRASFAWGAKGQAQTREGGNFTGTTRSMLGLDRIFGKSSRGSQMSVSEILKDSISKGTAGT</sequence>
<feature type="region of interest" description="Disordered" evidence="1">
    <location>
        <begin position="311"/>
        <end position="331"/>
    </location>
</feature>
<gene>
    <name evidence="3" type="ORF">VTL71DRAFT_6777</name>
</gene>
<accession>A0ABR4BZ41</accession>
<evidence type="ECO:0000259" key="2">
    <source>
        <dbReference type="Pfam" id="PF09994"/>
    </source>
</evidence>
<organism evidence="3 4">
    <name type="scientific">Oculimacula yallundae</name>
    <dbReference type="NCBI Taxonomy" id="86028"/>
    <lineage>
        <taxon>Eukaryota</taxon>
        <taxon>Fungi</taxon>
        <taxon>Dikarya</taxon>
        <taxon>Ascomycota</taxon>
        <taxon>Pezizomycotina</taxon>
        <taxon>Leotiomycetes</taxon>
        <taxon>Helotiales</taxon>
        <taxon>Ploettnerulaceae</taxon>
        <taxon>Oculimacula</taxon>
    </lineage>
</organism>
<proteinExistence type="predicted"/>
<dbReference type="PANTHER" id="PTHR33840:SF2">
    <property type="entry name" value="TLE1 PHOSPHOLIPASE DOMAIN-CONTAINING PROTEIN"/>
    <property type="match status" value="1"/>
</dbReference>
<feature type="domain" description="T6SS Phospholipase effector Tle1-like catalytic" evidence="2">
    <location>
        <begin position="12"/>
        <end position="289"/>
    </location>
</feature>
<dbReference type="PANTHER" id="PTHR33840">
    <property type="match status" value="1"/>
</dbReference>
<dbReference type="Proteomes" id="UP001595075">
    <property type="component" value="Unassembled WGS sequence"/>
</dbReference>
<dbReference type="InterPro" id="IPR018712">
    <property type="entry name" value="Tle1-like_cat"/>
</dbReference>
<protein>
    <recommendedName>
        <fullName evidence="2">T6SS Phospholipase effector Tle1-like catalytic domain-containing protein</fullName>
    </recommendedName>
</protein>
<dbReference type="Pfam" id="PF09994">
    <property type="entry name" value="T6SS_Tle1-like_cat"/>
    <property type="match status" value="1"/>
</dbReference>
<reference evidence="3 4" key="1">
    <citation type="journal article" date="2024" name="Commun. Biol.">
        <title>Comparative genomic analysis of thermophilic fungi reveals convergent evolutionary adaptations and gene losses.</title>
        <authorList>
            <person name="Steindorff A.S."/>
            <person name="Aguilar-Pontes M.V."/>
            <person name="Robinson A.J."/>
            <person name="Andreopoulos B."/>
            <person name="LaButti K."/>
            <person name="Kuo A."/>
            <person name="Mondo S."/>
            <person name="Riley R."/>
            <person name="Otillar R."/>
            <person name="Haridas S."/>
            <person name="Lipzen A."/>
            <person name="Grimwood J."/>
            <person name="Schmutz J."/>
            <person name="Clum A."/>
            <person name="Reid I.D."/>
            <person name="Moisan M.C."/>
            <person name="Butler G."/>
            <person name="Nguyen T.T.M."/>
            <person name="Dewar K."/>
            <person name="Conant G."/>
            <person name="Drula E."/>
            <person name="Henrissat B."/>
            <person name="Hansel C."/>
            <person name="Singer S."/>
            <person name="Hutchinson M.I."/>
            <person name="de Vries R.P."/>
            <person name="Natvig D.O."/>
            <person name="Powell A.J."/>
            <person name="Tsang A."/>
            <person name="Grigoriev I.V."/>
        </authorList>
    </citation>
    <scope>NUCLEOTIDE SEQUENCE [LARGE SCALE GENOMIC DNA]</scope>
    <source>
        <strain evidence="3 4">CBS 494.80</strain>
    </source>
</reference>
<evidence type="ECO:0000256" key="1">
    <source>
        <dbReference type="SAM" id="MobiDB-lite"/>
    </source>
</evidence>
<comment type="caution">
    <text evidence="3">The sequence shown here is derived from an EMBL/GenBank/DDBJ whole genome shotgun (WGS) entry which is preliminary data.</text>
</comment>